<proteinExistence type="predicted"/>
<dbReference type="Proteomes" id="UP000579945">
    <property type="component" value="Unassembled WGS sequence"/>
</dbReference>
<dbReference type="RefSeq" id="WP_183642908.1">
    <property type="nucleotide sequence ID" value="NZ_JACIBV010000001.1"/>
</dbReference>
<reference evidence="4 5" key="1">
    <citation type="submission" date="2020-08" db="EMBL/GenBank/DDBJ databases">
        <title>Sequencing the genomes of 1000 actinobacteria strains.</title>
        <authorList>
            <person name="Klenk H.-P."/>
        </authorList>
    </citation>
    <scope>NUCLEOTIDE SEQUENCE [LARGE SCALE GENOMIC DNA]</scope>
    <source>
        <strain evidence="4 5">DSM 44320</strain>
    </source>
</reference>
<dbReference type="AlphaFoldDB" id="A0A7W5UZ59"/>
<evidence type="ECO:0000313" key="4">
    <source>
        <dbReference type="EMBL" id="MBB3724661.1"/>
    </source>
</evidence>
<dbReference type="PANTHER" id="PTHR13789">
    <property type="entry name" value="MONOOXYGENASE"/>
    <property type="match status" value="1"/>
</dbReference>
<dbReference type="InterPro" id="IPR050493">
    <property type="entry name" value="FAD-dep_Monooxygenase_BioMet"/>
</dbReference>
<feature type="domain" description="FAD-binding" evidence="3">
    <location>
        <begin position="4"/>
        <end position="321"/>
    </location>
</feature>
<dbReference type="GeneID" id="95387148"/>
<keyword evidence="2" id="KW-0503">Monooxygenase</keyword>
<accession>A0A7W5UZ59</accession>
<comment type="caution">
    <text evidence="4">The sequence shown here is derived from an EMBL/GenBank/DDBJ whole genome shotgun (WGS) entry which is preliminary data.</text>
</comment>
<sequence>MRKAVIVGAGVGGLTTAIALRAIGWEVSIFERWPRIVAEGTALGIRPDAQAGLAGLGLGERLRERTVPYLRAQIRTPGGRRLADLPLDRIQRRGGAPVRMLSRVSLIEMLVQEVDPATISTGVEITDPAALRADYDLVVGADGVRSAVRQAFFAAPTRPRYAGIVAWRGVIQGFEPQDYGETWGRGQMFGMTPQSPGVTNWYAPVRTSEGARETLDDLRARFAGWHDPIPRVLAAAEEDAVLRHEVHDLAPPLASYVAGNVALIGDAAHAMTPALGQGACQALLDAIELAACLRAQPGDVARALRAYDARRRPAAQRMVTASRWMTRLAGAGRLARPRNALMRVLPL</sequence>
<evidence type="ECO:0000259" key="3">
    <source>
        <dbReference type="Pfam" id="PF01494"/>
    </source>
</evidence>
<dbReference type="GO" id="GO:0004497">
    <property type="term" value="F:monooxygenase activity"/>
    <property type="evidence" value="ECO:0007669"/>
    <property type="project" value="UniProtKB-KW"/>
</dbReference>
<evidence type="ECO:0000313" key="5">
    <source>
        <dbReference type="Proteomes" id="UP000579945"/>
    </source>
</evidence>
<dbReference type="PRINTS" id="PR00420">
    <property type="entry name" value="RNGMNOXGNASE"/>
</dbReference>
<evidence type="ECO:0000256" key="2">
    <source>
        <dbReference type="ARBA" id="ARBA00023033"/>
    </source>
</evidence>
<dbReference type="Gene3D" id="3.50.50.60">
    <property type="entry name" value="FAD/NAD(P)-binding domain"/>
    <property type="match status" value="1"/>
</dbReference>
<keyword evidence="1" id="KW-0560">Oxidoreductase</keyword>
<dbReference type="GO" id="GO:0071949">
    <property type="term" value="F:FAD binding"/>
    <property type="evidence" value="ECO:0007669"/>
    <property type="project" value="InterPro"/>
</dbReference>
<dbReference type="InterPro" id="IPR036188">
    <property type="entry name" value="FAD/NAD-bd_sf"/>
</dbReference>
<name>A0A7W5UZ59_9ACTN</name>
<gene>
    <name evidence="4" type="ORF">FHR33_000521</name>
</gene>
<protein>
    <submittedName>
        <fullName evidence="4">2-polyprenyl-6-methoxyphenol hydroxylase-like FAD-dependent oxidoreductase</fullName>
    </submittedName>
</protein>
<dbReference type="EMBL" id="JACIBV010000001">
    <property type="protein sequence ID" value="MBB3724661.1"/>
    <property type="molecule type" value="Genomic_DNA"/>
</dbReference>
<organism evidence="4 5">
    <name type="scientific">Nonomuraea dietziae</name>
    <dbReference type="NCBI Taxonomy" id="65515"/>
    <lineage>
        <taxon>Bacteria</taxon>
        <taxon>Bacillati</taxon>
        <taxon>Actinomycetota</taxon>
        <taxon>Actinomycetes</taxon>
        <taxon>Streptosporangiales</taxon>
        <taxon>Streptosporangiaceae</taxon>
        <taxon>Nonomuraea</taxon>
    </lineage>
</organism>
<keyword evidence="5" id="KW-1185">Reference proteome</keyword>
<dbReference type="InterPro" id="IPR002938">
    <property type="entry name" value="FAD-bd"/>
</dbReference>
<dbReference type="SUPFAM" id="SSF51905">
    <property type="entry name" value="FAD/NAD(P)-binding domain"/>
    <property type="match status" value="1"/>
</dbReference>
<dbReference type="PANTHER" id="PTHR13789:SF309">
    <property type="entry name" value="PUTATIVE (AFU_ORTHOLOGUE AFUA_6G14510)-RELATED"/>
    <property type="match status" value="1"/>
</dbReference>
<dbReference type="Pfam" id="PF01494">
    <property type="entry name" value="FAD_binding_3"/>
    <property type="match status" value="1"/>
</dbReference>
<evidence type="ECO:0000256" key="1">
    <source>
        <dbReference type="ARBA" id="ARBA00023002"/>
    </source>
</evidence>